<dbReference type="InterPro" id="IPR022812">
    <property type="entry name" value="Dynamin"/>
</dbReference>
<dbReference type="InterPro" id="IPR045063">
    <property type="entry name" value="Dynamin_N"/>
</dbReference>
<dbReference type="GO" id="GO:0003924">
    <property type="term" value="F:GTPase activity"/>
    <property type="evidence" value="ECO:0007669"/>
    <property type="project" value="InterPro"/>
</dbReference>
<feature type="compositionally biased region" description="Polar residues" evidence="1">
    <location>
        <begin position="1"/>
        <end position="13"/>
    </location>
</feature>
<dbReference type="PRINTS" id="PR00195">
    <property type="entry name" value="DYNAMIN"/>
</dbReference>
<comment type="caution">
    <text evidence="3">The sequence shown here is derived from an EMBL/GenBank/DDBJ whole genome shotgun (WGS) entry which is preliminary data.</text>
</comment>
<organism evidence="3 4">
    <name type="scientific">Ceratodon purpureus</name>
    <name type="common">Fire moss</name>
    <name type="synonym">Dicranum purpureum</name>
    <dbReference type="NCBI Taxonomy" id="3225"/>
    <lineage>
        <taxon>Eukaryota</taxon>
        <taxon>Viridiplantae</taxon>
        <taxon>Streptophyta</taxon>
        <taxon>Embryophyta</taxon>
        <taxon>Bryophyta</taxon>
        <taxon>Bryophytina</taxon>
        <taxon>Bryopsida</taxon>
        <taxon>Dicranidae</taxon>
        <taxon>Pseudoditrichales</taxon>
        <taxon>Ditrichaceae</taxon>
        <taxon>Ceratodon</taxon>
    </lineage>
</organism>
<evidence type="ECO:0000313" key="4">
    <source>
        <dbReference type="Proteomes" id="UP000822688"/>
    </source>
</evidence>
<dbReference type="GO" id="GO:0005525">
    <property type="term" value="F:GTP binding"/>
    <property type="evidence" value="ECO:0007669"/>
    <property type="project" value="InterPro"/>
</dbReference>
<evidence type="ECO:0000259" key="2">
    <source>
        <dbReference type="PROSITE" id="PS51718"/>
    </source>
</evidence>
<dbReference type="SUPFAM" id="SSF52540">
    <property type="entry name" value="P-loop containing nucleoside triphosphate hydrolases"/>
    <property type="match status" value="1"/>
</dbReference>
<reference evidence="3" key="1">
    <citation type="submission" date="2020-06" db="EMBL/GenBank/DDBJ databases">
        <title>WGS assembly of Ceratodon purpureus strain R40.</title>
        <authorList>
            <person name="Carey S.B."/>
            <person name="Jenkins J."/>
            <person name="Shu S."/>
            <person name="Lovell J.T."/>
            <person name="Sreedasyam A."/>
            <person name="Maumus F."/>
            <person name="Tiley G.P."/>
            <person name="Fernandez-Pozo N."/>
            <person name="Barry K."/>
            <person name="Chen C."/>
            <person name="Wang M."/>
            <person name="Lipzen A."/>
            <person name="Daum C."/>
            <person name="Saski C.A."/>
            <person name="Payton A.C."/>
            <person name="Mcbreen J.C."/>
            <person name="Conrad R.E."/>
            <person name="Kollar L.M."/>
            <person name="Olsson S."/>
            <person name="Huttunen S."/>
            <person name="Landis J.B."/>
            <person name="Wickett N.J."/>
            <person name="Johnson M.G."/>
            <person name="Rensing S.A."/>
            <person name="Grimwood J."/>
            <person name="Schmutz J."/>
            <person name="Mcdaniel S.F."/>
        </authorList>
    </citation>
    <scope>NUCLEOTIDE SEQUENCE</scope>
    <source>
        <strain evidence="3">R40</strain>
    </source>
</reference>
<dbReference type="GO" id="GO:0005737">
    <property type="term" value="C:cytoplasm"/>
    <property type="evidence" value="ECO:0007669"/>
    <property type="project" value="TreeGrafter"/>
</dbReference>
<dbReference type="PANTHER" id="PTHR11566:SF169">
    <property type="entry name" value="DYNAMIN-LIKE PROTEIN C"/>
    <property type="match status" value="1"/>
</dbReference>
<dbReference type="GO" id="GO:0005874">
    <property type="term" value="C:microtubule"/>
    <property type="evidence" value="ECO:0007669"/>
    <property type="project" value="TreeGrafter"/>
</dbReference>
<dbReference type="PANTHER" id="PTHR11566">
    <property type="entry name" value="DYNAMIN"/>
    <property type="match status" value="1"/>
</dbReference>
<accession>A0A8T0J541</accession>
<dbReference type="InterPro" id="IPR001401">
    <property type="entry name" value="Dynamin_GTPase"/>
</dbReference>
<feature type="region of interest" description="Disordered" evidence="1">
    <location>
        <begin position="620"/>
        <end position="640"/>
    </location>
</feature>
<feature type="compositionally biased region" description="Basic and acidic residues" evidence="1">
    <location>
        <begin position="20"/>
        <end position="34"/>
    </location>
</feature>
<dbReference type="CDD" id="cd08771">
    <property type="entry name" value="DLP_1"/>
    <property type="match status" value="1"/>
</dbReference>
<dbReference type="EMBL" id="CM026421">
    <property type="protein sequence ID" value="KAG0589893.1"/>
    <property type="molecule type" value="Genomic_DNA"/>
</dbReference>
<feature type="domain" description="Dynamin-type G" evidence="2">
    <location>
        <begin position="62"/>
        <end position="349"/>
    </location>
</feature>
<proteinExistence type="predicted"/>
<evidence type="ECO:0000313" key="3">
    <source>
        <dbReference type="EMBL" id="KAG0589893.1"/>
    </source>
</evidence>
<dbReference type="InterPro" id="IPR027417">
    <property type="entry name" value="P-loop_NTPase"/>
</dbReference>
<dbReference type="GO" id="GO:0016020">
    <property type="term" value="C:membrane"/>
    <property type="evidence" value="ECO:0007669"/>
    <property type="project" value="TreeGrafter"/>
</dbReference>
<dbReference type="Proteomes" id="UP000822688">
    <property type="component" value="Chromosome 1"/>
</dbReference>
<evidence type="ECO:0000256" key="1">
    <source>
        <dbReference type="SAM" id="MobiDB-lite"/>
    </source>
</evidence>
<gene>
    <name evidence="3" type="ORF">KC19_1G056300</name>
</gene>
<sequence>MSSMESMVTNGVAKQNGHGESWKAPEKAGVKRSESIYSNEASKSRYEAYSRLQASAVAFGEKLPIPEIVAVGGQSDGKSSLLEALLGFRFNVKEVEMGTRRPLMLQMIHDPEALEPRCRLQDEDADDYGPVITPVSSVADHIRIRTEGFLKKLGTAVSAKPIVMRAEYAYCPNLTIIDTPGFILKAKKGEPDSTPDEIEAMVRELAAPQHRLLLFLQQSSVEWCSSLWLDVVKSIDPSLQRTMVVVSKFDNRLKEFTERWEVDRYLSTGGYLGENARPFFVALPKDRGTTTNDDYRHQISVVDIDILKQLRENVAGGFDEERFGNYVGFGKLRQFLEAELQRRYRDAAPETMLLLNHRCLEVQSELAIVEAKIKASADVTSLRKLAMKHAWLMASNMVELLDGVDSPDPSKWGRTSEEERSESGLVRWPGQAVDIVPCNAKLKLHGRAAFNRVLHEYKCVACSIEWPPVSEERVASILQARGGPVFDLAQSSARSLLGPLLDTICDRLVFILRNLYKLAAERMRIQQCSRESTFKDSQDLSAYVAFHLTLRDAHERFIRKVAARSKDLLNQHLSAIIKSFSNDFCGNDPYMYSSWKTGKTAGGMRSSTVKFPTADMEDQTVYKRESADDDEVTDAPDKKRARNALGGVQVTGDLRESQIAVPETPTPEQIAAEAKRKEFARASGRISAIEDTAQTLPDAGVVAKKSRKSRRRISIGRDLKTVVMQTTGNGTSSVHREICEMAAETFGKIRQLLVERTVDTLNEAFLDPL</sequence>
<feature type="region of interest" description="Disordered" evidence="1">
    <location>
        <begin position="1"/>
        <end position="36"/>
    </location>
</feature>
<protein>
    <recommendedName>
        <fullName evidence="2">Dynamin-type G domain-containing protein</fullName>
    </recommendedName>
</protein>
<dbReference type="AlphaFoldDB" id="A0A8T0J541"/>
<dbReference type="GO" id="GO:0008017">
    <property type="term" value="F:microtubule binding"/>
    <property type="evidence" value="ECO:0007669"/>
    <property type="project" value="TreeGrafter"/>
</dbReference>
<name>A0A8T0J541_CERPU</name>
<dbReference type="Gene3D" id="3.40.50.300">
    <property type="entry name" value="P-loop containing nucleotide triphosphate hydrolases"/>
    <property type="match status" value="1"/>
</dbReference>
<keyword evidence="4" id="KW-1185">Reference proteome</keyword>
<dbReference type="FunFam" id="3.40.50.300:FF:001030">
    <property type="entry name" value="Dynamin-related protein 5A"/>
    <property type="match status" value="1"/>
</dbReference>
<dbReference type="SMART" id="SM00053">
    <property type="entry name" value="DYNc"/>
    <property type="match status" value="1"/>
</dbReference>
<dbReference type="Pfam" id="PF00350">
    <property type="entry name" value="Dynamin_N"/>
    <property type="match status" value="1"/>
</dbReference>
<dbReference type="InterPro" id="IPR030381">
    <property type="entry name" value="G_DYNAMIN_dom"/>
</dbReference>
<dbReference type="PROSITE" id="PS51718">
    <property type="entry name" value="G_DYNAMIN_2"/>
    <property type="match status" value="1"/>
</dbReference>